<keyword evidence="3" id="KW-0472">Membrane</keyword>
<dbReference type="SUPFAM" id="SSF51556">
    <property type="entry name" value="Metallo-dependent hydrolases"/>
    <property type="match status" value="1"/>
</dbReference>
<comment type="caution">
    <text evidence="4">The sequence shown here is derived from an EMBL/GenBank/DDBJ whole genome shotgun (WGS) entry which is preliminary data.</text>
</comment>
<sequence length="316" mass="34969">MKIAKRICSADDQTDLQSDLCRLDSYCLANKLDLNVSKCYLITFTRKIRPLQFGYSLKNTDLIRVNQPGIEPGTFGIAVRATNHYAIRPSKKDPPEQPDSRVRPVESCNFQVRVLCALPFPYPNATDWEPGAAVSTRATAARDARMPPRSRPRAPPAVGAVYRVTMRAGTMRRALTWSLLALTAVVAAASYDRERLEIAKQILEEVPLIDGHNDLPWNIRKFLRNQINEFELDQDLTRVEPWSISKYSHTDLPRMREGMVGAQRYGRPGTVRRSNLRGSRGGGGGGVPAASAGGAGLHQPSFVLAPVPANHISIRS</sequence>
<comment type="cofactor">
    <cofactor evidence="1">
        <name>Zn(2+)</name>
        <dbReference type="ChEBI" id="CHEBI:29105"/>
    </cofactor>
</comment>
<keyword evidence="1" id="KW-0449">Lipoprotein</keyword>
<comment type="subcellular location">
    <subcellularLocation>
        <location evidence="1">Membrane</location>
        <topology evidence="1">Lipid-anchor</topology>
        <topology evidence="1">GPI-anchor</topology>
    </subcellularLocation>
</comment>
<keyword evidence="1" id="KW-1015">Disulfide bond</keyword>
<keyword evidence="1" id="KW-0325">Glycoprotein</keyword>
<dbReference type="GO" id="GO:0006508">
    <property type="term" value="P:proteolysis"/>
    <property type="evidence" value="ECO:0007669"/>
    <property type="project" value="UniProtKB-KW"/>
</dbReference>
<keyword evidence="1" id="KW-0378">Hydrolase</keyword>
<evidence type="ECO:0000256" key="3">
    <source>
        <dbReference type="SAM" id="Phobius"/>
    </source>
</evidence>
<keyword evidence="1" id="KW-0224">Dipeptidase</keyword>
<dbReference type="PROSITE" id="PS51365">
    <property type="entry name" value="RENAL_DIPEPTIDASE_2"/>
    <property type="match status" value="1"/>
</dbReference>
<dbReference type="GO" id="GO:0046872">
    <property type="term" value="F:metal ion binding"/>
    <property type="evidence" value="ECO:0007669"/>
    <property type="project" value="UniProtKB-UniRule"/>
</dbReference>
<dbReference type="InterPro" id="IPR032466">
    <property type="entry name" value="Metal_Hydrolase"/>
</dbReference>
<reference evidence="4" key="1">
    <citation type="submission" date="2020-11" db="EMBL/GenBank/DDBJ databases">
        <authorList>
            <person name="Whiteford S."/>
        </authorList>
    </citation>
    <scope>NUCLEOTIDE SEQUENCE</scope>
</reference>
<keyword evidence="1" id="KW-0645">Protease</keyword>
<gene>
    <name evidence="4" type="ORF">PLXY2_LOCUS14646</name>
</gene>
<keyword evidence="1" id="KW-0862">Zinc</keyword>
<keyword evidence="1" id="KW-0479">Metal-binding</keyword>
<dbReference type="PANTHER" id="PTHR10443:SF12">
    <property type="entry name" value="DIPEPTIDASE"/>
    <property type="match status" value="1"/>
</dbReference>
<evidence type="ECO:0000313" key="5">
    <source>
        <dbReference type="Proteomes" id="UP000653454"/>
    </source>
</evidence>
<name>A0A8S4GC25_PLUXY</name>
<proteinExistence type="inferred from homology"/>
<keyword evidence="1" id="KW-0336">GPI-anchor</keyword>
<keyword evidence="1" id="KW-0482">Metalloprotease</keyword>
<dbReference type="Proteomes" id="UP000653454">
    <property type="component" value="Unassembled WGS sequence"/>
</dbReference>
<evidence type="ECO:0000313" key="4">
    <source>
        <dbReference type="EMBL" id="CAG9136402.1"/>
    </source>
</evidence>
<comment type="subunit">
    <text evidence="1">Homodimer; disulfide-linked.</text>
</comment>
<comment type="catalytic activity">
    <reaction evidence="1">
        <text>an L-aminoacyl-L-amino acid + H2O = 2 an L-alpha-amino acid</text>
        <dbReference type="Rhea" id="RHEA:48940"/>
        <dbReference type="ChEBI" id="CHEBI:15377"/>
        <dbReference type="ChEBI" id="CHEBI:59869"/>
        <dbReference type="ChEBI" id="CHEBI:77460"/>
        <dbReference type="EC" id="3.4.13.19"/>
    </reaction>
</comment>
<dbReference type="EMBL" id="CAJHNJ030000139">
    <property type="protein sequence ID" value="CAG9136402.1"/>
    <property type="molecule type" value="Genomic_DNA"/>
</dbReference>
<comment type="similarity">
    <text evidence="1">Belongs to the metallo-dependent hydrolases superfamily. Peptidase M19 family.</text>
</comment>
<dbReference type="PANTHER" id="PTHR10443">
    <property type="entry name" value="MICROSOMAL DIPEPTIDASE"/>
    <property type="match status" value="1"/>
</dbReference>
<keyword evidence="3" id="KW-1133">Transmembrane helix</keyword>
<dbReference type="GO" id="GO:0098552">
    <property type="term" value="C:side of membrane"/>
    <property type="evidence" value="ECO:0007669"/>
    <property type="project" value="UniProtKB-KW"/>
</dbReference>
<dbReference type="InterPro" id="IPR008257">
    <property type="entry name" value="Pept_M19"/>
</dbReference>
<evidence type="ECO:0000256" key="1">
    <source>
        <dbReference type="RuleBase" id="RU341113"/>
    </source>
</evidence>
<feature type="transmembrane region" description="Helical" evidence="3">
    <location>
        <begin position="174"/>
        <end position="191"/>
    </location>
</feature>
<dbReference type="EC" id="3.4.13.19" evidence="1"/>
<feature type="region of interest" description="Disordered" evidence="2">
    <location>
        <begin position="265"/>
        <end position="290"/>
    </location>
</feature>
<keyword evidence="5" id="KW-1185">Reference proteome</keyword>
<dbReference type="Gene3D" id="3.20.20.140">
    <property type="entry name" value="Metal-dependent hydrolases"/>
    <property type="match status" value="1"/>
</dbReference>
<keyword evidence="3" id="KW-0812">Transmembrane</keyword>
<organism evidence="4 5">
    <name type="scientific">Plutella xylostella</name>
    <name type="common">Diamondback moth</name>
    <name type="synonym">Plutella maculipennis</name>
    <dbReference type="NCBI Taxonomy" id="51655"/>
    <lineage>
        <taxon>Eukaryota</taxon>
        <taxon>Metazoa</taxon>
        <taxon>Ecdysozoa</taxon>
        <taxon>Arthropoda</taxon>
        <taxon>Hexapoda</taxon>
        <taxon>Insecta</taxon>
        <taxon>Pterygota</taxon>
        <taxon>Neoptera</taxon>
        <taxon>Endopterygota</taxon>
        <taxon>Lepidoptera</taxon>
        <taxon>Glossata</taxon>
        <taxon>Ditrysia</taxon>
        <taxon>Yponomeutoidea</taxon>
        <taxon>Plutellidae</taxon>
        <taxon>Plutella</taxon>
    </lineage>
</organism>
<evidence type="ECO:0000256" key="2">
    <source>
        <dbReference type="SAM" id="MobiDB-lite"/>
    </source>
</evidence>
<dbReference type="GO" id="GO:0070573">
    <property type="term" value="F:metallodipeptidase activity"/>
    <property type="evidence" value="ECO:0007669"/>
    <property type="project" value="InterPro"/>
</dbReference>
<dbReference type="AlphaFoldDB" id="A0A8S4GC25"/>
<accession>A0A8S4GC25</accession>
<protein>
    <recommendedName>
        <fullName evidence="1">Dipeptidase</fullName>
        <ecNumber evidence="1">3.4.13.19</ecNumber>
    </recommendedName>
</protein>